<dbReference type="EMBL" id="CP058910">
    <property type="protein sequence ID" value="QLH79294.1"/>
    <property type="molecule type" value="Genomic_DNA"/>
</dbReference>
<keyword evidence="3" id="KW-1185">Reference proteome</keyword>
<gene>
    <name evidence="2" type="ORF">HZS55_19235</name>
</gene>
<dbReference type="GeneID" id="56080044"/>
<protein>
    <submittedName>
        <fullName evidence="2">Uncharacterized protein</fullName>
    </submittedName>
</protein>
<sequence length="79" mass="7925">MDYRTLLAAVLGVGLGAVLIAAPEAVVRTHTVGHVPGDRGGDYGSDGGPDDRIRRLVQVVGAALILAGLYFGAVAVGAV</sequence>
<dbReference type="AlphaFoldDB" id="A0A7D5TR16"/>
<name>A0A7D5TR16_9EURY</name>
<evidence type="ECO:0000313" key="3">
    <source>
        <dbReference type="Proteomes" id="UP000509667"/>
    </source>
</evidence>
<reference evidence="2 3" key="1">
    <citation type="submission" date="2020-07" db="EMBL/GenBank/DDBJ databases">
        <title>Halosimplex pelagicum sp. nov. and Halosimplex rubrum sp. nov., isolated from salted brown alga Laminaria, and emended description of the genus Halosimplex.</title>
        <authorList>
            <person name="Cui H."/>
        </authorList>
    </citation>
    <scope>NUCLEOTIDE SEQUENCE [LARGE SCALE GENOMIC DNA]</scope>
    <source>
        <strain evidence="2 3">R27</strain>
    </source>
</reference>
<dbReference type="RefSeq" id="WP_179909162.1">
    <property type="nucleotide sequence ID" value="NZ_CP058910.1"/>
</dbReference>
<evidence type="ECO:0000256" key="1">
    <source>
        <dbReference type="SAM" id="Phobius"/>
    </source>
</evidence>
<dbReference type="Proteomes" id="UP000509667">
    <property type="component" value="Chromosome"/>
</dbReference>
<keyword evidence="1" id="KW-1133">Transmembrane helix</keyword>
<keyword evidence="1" id="KW-0472">Membrane</keyword>
<proteinExistence type="predicted"/>
<keyword evidence="1" id="KW-0812">Transmembrane</keyword>
<feature type="transmembrane region" description="Helical" evidence="1">
    <location>
        <begin position="56"/>
        <end position="78"/>
    </location>
</feature>
<accession>A0A7D5TR16</accession>
<organism evidence="2 3">
    <name type="scientific">Halosimplex rubrum</name>
    <dbReference type="NCBI Taxonomy" id="869889"/>
    <lineage>
        <taxon>Archaea</taxon>
        <taxon>Methanobacteriati</taxon>
        <taxon>Methanobacteriota</taxon>
        <taxon>Stenosarchaea group</taxon>
        <taxon>Halobacteria</taxon>
        <taxon>Halobacteriales</taxon>
        <taxon>Haloarculaceae</taxon>
        <taxon>Halosimplex</taxon>
    </lineage>
</organism>
<dbReference type="KEGG" id="hrr:HZS55_19235"/>
<evidence type="ECO:0000313" key="2">
    <source>
        <dbReference type="EMBL" id="QLH79294.1"/>
    </source>
</evidence>